<sequence>MEDFIPDIGIQPDYLCADVCNQAVRFFILPSDGRTSLEVSEGRRCPRVSVSPKKGKIGRELSESFQQPYVYVFRMNKARLFRFNWSSDMRLNLQMKLSTIVVLTVPTYVSHSTTARFCQQTDSQDSLVVTADLLTAKQRNNVTSLCTDDVTPNGDEAFATKWPDSVNRTTATYTTLAGSNYLDRKLCSSQCKNLQKPFLLRVIAQMQVSDKLI</sequence>
<name>G7YVA0_CLOSI</name>
<reference key="2">
    <citation type="submission" date="2011-10" db="EMBL/GenBank/DDBJ databases">
        <title>The genome and transcriptome sequence of Clonorchis sinensis provide insights into the carcinogenic liver fluke.</title>
        <authorList>
            <person name="Wang X."/>
            <person name="Huang Y."/>
            <person name="Chen W."/>
            <person name="Liu H."/>
            <person name="Guo L."/>
            <person name="Chen Y."/>
            <person name="Luo F."/>
            <person name="Zhou W."/>
            <person name="Sun J."/>
            <person name="Mao Q."/>
            <person name="Liang P."/>
            <person name="Zhou C."/>
            <person name="Tian Y."/>
            <person name="Men J."/>
            <person name="Lv X."/>
            <person name="Huang L."/>
            <person name="Zhou J."/>
            <person name="Hu Y."/>
            <person name="Li R."/>
            <person name="Zhang F."/>
            <person name="Lei H."/>
            <person name="Li X."/>
            <person name="Hu X."/>
            <person name="Liang C."/>
            <person name="Xu J."/>
            <person name="Wu Z."/>
            <person name="Yu X."/>
        </authorList>
    </citation>
    <scope>NUCLEOTIDE SEQUENCE</scope>
    <source>
        <strain>Henan</strain>
    </source>
</reference>
<dbReference type="EMBL" id="DF144428">
    <property type="protein sequence ID" value="GAA56880.1"/>
    <property type="molecule type" value="Genomic_DNA"/>
</dbReference>
<evidence type="ECO:0000313" key="2">
    <source>
        <dbReference type="Proteomes" id="UP000008909"/>
    </source>
</evidence>
<reference evidence="1" key="1">
    <citation type="journal article" date="2011" name="Genome Biol.">
        <title>The draft genome of the carcinogenic human liver fluke Clonorchis sinensis.</title>
        <authorList>
            <person name="Wang X."/>
            <person name="Chen W."/>
            <person name="Huang Y."/>
            <person name="Sun J."/>
            <person name="Men J."/>
            <person name="Liu H."/>
            <person name="Luo F."/>
            <person name="Guo L."/>
            <person name="Lv X."/>
            <person name="Deng C."/>
            <person name="Zhou C."/>
            <person name="Fan Y."/>
            <person name="Li X."/>
            <person name="Huang L."/>
            <person name="Hu Y."/>
            <person name="Liang C."/>
            <person name="Hu X."/>
            <person name="Xu J."/>
            <person name="Yu X."/>
        </authorList>
    </citation>
    <scope>NUCLEOTIDE SEQUENCE [LARGE SCALE GENOMIC DNA]</scope>
    <source>
        <strain evidence="1">Henan</strain>
    </source>
</reference>
<protein>
    <submittedName>
        <fullName evidence="1">Uncharacterized protein</fullName>
    </submittedName>
</protein>
<keyword evidence="2" id="KW-1185">Reference proteome</keyword>
<organism evidence="1 2">
    <name type="scientific">Clonorchis sinensis</name>
    <name type="common">Chinese liver fluke</name>
    <dbReference type="NCBI Taxonomy" id="79923"/>
    <lineage>
        <taxon>Eukaryota</taxon>
        <taxon>Metazoa</taxon>
        <taxon>Spiralia</taxon>
        <taxon>Lophotrochozoa</taxon>
        <taxon>Platyhelminthes</taxon>
        <taxon>Trematoda</taxon>
        <taxon>Digenea</taxon>
        <taxon>Opisthorchiida</taxon>
        <taxon>Opisthorchiata</taxon>
        <taxon>Opisthorchiidae</taxon>
        <taxon>Clonorchis</taxon>
    </lineage>
</organism>
<dbReference type="Proteomes" id="UP000008909">
    <property type="component" value="Unassembled WGS sequence"/>
</dbReference>
<accession>G7YVA0</accession>
<dbReference type="AlphaFoldDB" id="G7YVA0"/>
<gene>
    <name evidence="1" type="ORF">CLF_111747</name>
</gene>
<evidence type="ECO:0000313" key="1">
    <source>
        <dbReference type="EMBL" id="GAA56880.1"/>
    </source>
</evidence>
<proteinExistence type="predicted"/>